<dbReference type="InterPro" id="IPR008042">
    <property type="entry name" value="Retrotrans_Pao"/>
</dbReference>
<dbReference type="SUPFAM" id="SSF56672">
    <property type="entry name" value="DNA/RNA polymerases"/>
    <property type="match status" value="1"/>
</dbReference>
<organism evidence="1 2">
    <name type="scientific">Panagrolaimus superbus</name>
    <dbReference type="NCBI Taxonomy" id="310955"/>
    <lineage>
        <taxon>Eukaryota</taxon>
        <taxon>Metazoa</taxon>
        <taxon>Ecdysozoa</taxon>
        <taxon>Nematoda</taxon>
        <taxon>Chromadorea</taxon>
        <taxon>Rhabditida</taxon>
        <taxon>Tylenchina</taxon>
        <taxon>Panagrolaimomorpha</taxon>
        <taxon>Panagrolaimoidea</taxon>
        <taxon>Panagrolaimidae</taxon>
        <taxon>Panagrolaimus</taxon>
    </lineage>
</organism>
<keyword evidence="1" id="KW-1185">Reference proteome</keyword>
<name>A0A914Z272_9BILA</name>
<accession>A0A914Z272</accession>
<dbReference type="InterPro" id="IPR043502">
    <property type="entry name" value="DNA/RNA_pol_sf"/>
</dbReference>
<proteinExistence type="predicted"/>
<evidence type="ECO:0000313" key="2">
    <source>
        <dbReference type="WBParaSite" id="PSU_v2.g6809.t1"/>
    </source>
</evidence>
<evidence type="ECO:0000313" key="1">
    <source>
        <dbReference type="Proteomes" id="UP000887577"/>
    </source>
</evidence>
<sequence>MMVCKLIGQKKILNYASTYDPLGLLSPLSLAWDEQLPTDLTQQWMKIYGTWKGSIEIPRRYIKEKFPDDLEIHGFGDASKFAYCAAVYLRIPTKDGFETPLVFAKTRLQPMNKNFTIPQMEVMGIWLAAKIICYVVKEMGLTNAPKYLWTDSKIAFYWFKKWPKEVFVTNRLKEVLVANAECLFVPGVMNPADLGTRGILFDELQAASIWWKGPEFLRKSRDEWPKIPELAADLTQTIIALVSIGEEAASASMQIIETDHCEEDKKFR</sequence>
<protein>
    <submittedName>
        <fullName evidence="2">Pao retrotransposon peptidase</fullName>
    </submittedName>
</protein>
<dbReference type="WBParaSite" id="PSU_v2.g6809.t1">
    <property type="protein sequence ID" value="PSU_v2.g6809.t1"/>
    <property type="gene ID" value="PSU_v2.g6809"/>
</dbReference>
<reference evidence="2" key="1">
    <citation type="submission" date="2022-11" db="UniProtKB">
        <authorList>
            <consortium name="WormBaseParasite"/>
        </authorList>
    </citation>
    <scope>IDENTIFICATION</scope>
</reference>
<dbReference type="PANTHER" id="PTHR47331">
    <property type="entry name" value="PHD-TYPE DOMAIN-CONTAINING PROTEIN"/>
    <property type="match status" value="1"/>
</dbReference>
<dbReference type="AlphaFoldDB" id="A0A914Z272"/>
<dbReference type="Pfam" id="PF05380">
    <property type="entry name" value="Peptidase_A17"/>
    <property type="match status" value="1"/>
</dbReference>
<dbReference type="PANTHER" id="PTHR47331:SF5">
    <property type="entry name" value="RIBONUCLEASE H"/>
    <property type="match status" value="1"/>
</dbReference>
<dbReference type="Proteomes" id="UP000887577">
    <property type="component" value="Unplaced"/>
</dbReference>